<keyword evidence="2" id="KW-0732">Signal</keyword>
<dbReference type="EMBL" id="CP001826">
    <property type="protein sequence ID" value="ACZ43008.1"/>
    <property type="molecule type" value="Genomic_DNA"/>
</dbReference>
<dbReference type="eggNOG" id="COG3103">
    <property type="taxonomic scope" value="Bacteria"/>
</dbReference>
<dbReference type="eggNOG" id="COG0308">
    <property type="taxonomic scope" value="Bacteria"/>
</dbReference>
<dbReference type="PROSITE" id="PS51257">
    <property type="entry name" value="PROKAR_LIPOPROTEIN"/>
    <property type="match status" value="1"/>
</dbReference>
<evidence type="ECO:0008006" key="5">
    <source>
        <dbReference type="Google" id="ProtNLM"/>
    </source>
</evidence>
<feature type="compositionally biased region" description="Pro residues" evidence="1">
    <location>
        <begin position="59"/>
        <end position="73"/>
    </location>
</feature>
<evidence type="ECO:0000313" key="4">
    <source>
        <dbReference type="Proteomes" id="UP000000323"/>
    </source>
</evidence>
<evidence type="ECO:0000256" key="1">
    <source>
        <dbReference type="SAM" id="MobiDB-lite"/>
    </source>
</evidence>
<evidence type="ECO:0000256" key="2">
    <source>
        <dbReference type="SAM" id="SignalP"/>
    </source>
</evidence>
<name>D1CGY7_THET1</name>
<protein>
    <recommendedName>
        <fullName evidence="5">SH3b domain-containing protein</fullName>
    </recommendedName>
</protein>
<keyword evidence="4" id="KW-1185">Reference proteome</keyword>
<accession>D1CGY7</accession>
<feature type="chain" id="PRO_5003021354" description="SH3b domain-containing protein" evidence="2">
    <location>
        <begin position="22"/>
        <end position="489"/>
    </location>
</feature>
<feature type="signal peptide" evidence="2">
    <location>
        <begin position="1"/>
        <end position="21"/>
    </location>
</feature>
<feature type="region of interest" description="Disordered" evidence="1">
    <location>
        <begin position="53"/>
        <end position="81"/>
    </location>
</feature>
<dbReference type="KEGG" id="ttr:Tter_2106"/>
<dbReference type="AlphaFoldDB" id="D1CGY7"/>
<dbReference type="Proteomes" id="UP000000323">
    <property type="component" value="Chromosome 2"/>
</dbReference>
<dbReference type="HOGENOM" id="CLU_557710_0_0_0"/>
<evidence type="ECO:0000313" key="3">
    <source>
        <dbReference type="EMBL" id="ACZ43008.1"/>
    </source>
</evidence>
<organism evidence="3 4">
    <name type="scientific">Thermobaculum terrenum (strain ATCC BAA-798 / CCMEE 7001 / YNP1)</name>
    <dbReference type="NCBI Taxonomy" id="525904"/>
    <lineage>
        <taxon>Bacteria</taxon>
        <taxon>Bacillati</taxon>
        <taxon>Chloroflexota</taxon>
        <taxon>Chloroflexia</taxon>
        <taxon>Candidatus Thermobaculales</taxon>
        <taxon>Candidatus Thermobaculaceae</taxon>
        <taxon>Thermobaculum</taxon>
    </lineage>
</organism>
<gene>
    <name evidence="3" type="ordered locus">Tter_2106</name>
</gene>
<reference evidence="4" key="1">
    <citation type="journal article" date="2010" name="Stand. Genomic Sci.">
        <title>Complete genome sequence of 'Thermobaculum terrenum' type strain (YNP1).</title>
        <authorList>
            <person name="Kiss H."/>
            <person name="Cleland D."/>
            <person name="Lapidus A."/>
            <person name="Lucas S."/>
            <person name="Glavina Del Rio T."/>
            <person name="Nolan M."/>
            <person name="Tice H."/>
            <person name="Han C."/>
            <person name="Goodwin L."/>
            <person name="Pitluck S."/>
            <person name="Liolios K."/>
            <person name="Ivanova N."/>
            <person name="Mavromatis K."/>
            <person name="Ovchinnikova G."/>
            <person name="Pati A."/>
            <person name="Chen A."/>
            <person name="Palaniappan K."/>
            <person name="Land M."/>
            <person name="Hauser L."/>
            <person name="Chang Y."/>
            <person name="Jeffries C."/>
            <person name="Lu M."/>
            <person name="Brettin T."/>
            <person name="Detter J."/>
            <person name="Goker M."/>
            <person name="Tindall B."/>
            <person name="Beck B."/>
            <person name="McDermott T."/>
            <person name="Woyke T."/>
            <person name="Bristow J."/>
            <person name="Eisen J."/>
            <person name="Markowitz V."/>
            <person name="Hugenholtz P."/>
            <person name="Kyrpides N."/>
            <person name="Klenk H."/>
            <person name="Cheng J."/>
        </authorList>
    </citation>
    <scope>NUCLEOTIDE SEQUENCE [LARGE SCALE GENOMIC DNA]</scope>
    <source>
        <strain evidence="4">ATCC BAA-798 / YNP1</strain>
    </source>
</reference>
<proteinExistence type="predicted"/>
<sequence length="489" mass="53206">MTSRLCTLLLLALTLCGCSGRGPQPAPTPSPMAGRAELISGAHATATAIISQASKADPPRGPGAPPTPTPTTVPSPTVTPSTSLLYVDASRYGRAGSPLRGRPSAGAPVRQIVPNGRAVIAVAMPIEGADGRSWYRVRYMGRWGYMPAEVLSIAPPPTPKPTPTPAQPPDGEVRASFPIYPATADLDWYRLEELLPGSYRTEHLVVRYRPGTFAATHVSEFAQAAQEGLAHAERLLGVRLAGDVTFYLAYAPFPNPDPGLRGYSRARDRAIFQLYDGVGTPLERQYLSTHELTHQLASDGIGPSSSVMLSEGLAMYASEEYLLRDGQVSLDGFARAALATGTLIPLEQLASGRVRFMGRLLRRHPYDEAGSFVGYLVRTYGLAKFKQVYVSGDYLGTYGKPLAQLDQEWRRYLISGRAQGPFAPDPERYIESVGEVQARYEELFEALGRGQPISRRAYLLLDQARVEADRGQLEGCRRLLGEFDELWDG</sequence>